<keyword evidence="10" id="KW-1185">Reference proteome</keyword>
<dbReference type="Pfam" id="PF14740">
    <property type="entry name" value="DUF4471"/>
    <property type="match status" value="1"/>
</dbReference>
<evidence type="ECO:0000256" key="3">
    <source>
        <dbReference type="ARBA" id="ARBA00022794"/>
    </source>
</evidence>
<dbReference type="PANTHER" id="PTHR22118:SF14">
    <property type="entry name" value="DYNEIN AXONEMAL ASSEMBLY FACTOR 3"/>
    <property type="match status" value="1"/>
</dbReference>
<evidence type="ECO:0000256" key="1">
    <source>
        <dbReference type="ARBA" id="ARBA00010449"/>
    </source>
</evidence>
<sequence length="492" mass="56501">MTATGTGQGFGSVTWWGFSPALDLQMNSLTSMENLHVSEDHAIPELNLLLVGCGDSRHLLKTICQAHRWPKRKLNFYVIENNLEVLGRHLLFLALALERPEQMGLQEKSELFLELLGNSLVRSQTAAYLQEKANLFIRYVTDMDFQQCSLPALDLSALKFKERDQLEAIFKFWRNPDRHIFPMEQLWNSRSRQYLGSRYDSRRGAFDWDLSMKLHDRGASTIGHQEYYHWRESGVAFEIREGIYDVPNKSLASGRLLRHKGEEVPVRGYWGDISTGPYIAFGIETEETSLLKTVNGQRTKTVQDISHYNVTAMFHELVAQKLYLAAQGLAEATLCQITEVEEEEERVTLQEPEEVPRCPGGANQRKGECRSSESNKGGPDFLCPKYVKIHFLPLNSMTELHRKTKYQNLFNRVYFSYSMVHHLKPELKLLSAPRATLIVELAKFMVDVSKDQIQSFADQVTELAKDASFLPFRPPPEIQKDSFMGFQLRDKQ</sequence>
<dbReference type="Proteomes" id="UP000515156">
    <property type="component" value="Chromosome 3"/>
</dbReference>
<dbReference type="InParanoid" id="A0A6P7X6Q0"/>
<dbReference type="AlphaFoldDB" id="A0A6P7X6Q0"/>
<proteinExistence type="inferred from homology"/>
<dbReference type="FunCoup" id="A0A6P7X6Q0">
    <property type="interactions" value="16"/>
</dbReference>
<dbReference type="InterPro" id="IPR028235">
    <property type="entry name" value="DNAAF3_C"/>
</dbReference>
<evidence type="ECO:0000256" key="6">
    <source>
        <dbReference type="ARBA" id="ARBA00025165"/>
    </source>
</evidence>
<evidence type="ECO:0000256" key="7">
    <source>
        <dbReference type="SAM" id="MobiDB-lite"/>
    </source>
</evidence>
<name>A0A6P7X6Q0_9AMPH</name>
<comment type="similarity">
    <text evidence="1">Belongs to the DNAAF3 family.</text>
</comment>
<dbReference type="RefSeq" id="XP_030051272.1">
    <property type="nucleotide sequence ID" value="XM_030195412.1"/>
</dbReference>
<comment type="function">
    <text evidence="6">Required for the assembly of axonemal inner and outer dynein arms. Involved in preassembly of dyneins into complexes before their transport into cilia.</text>
</comment>
<organism evidence="10 11">
    <name type="scientific">Microcaecilia unicolor</name>
    <dbReference type="NCBI Taxonomy" id="1415580"/>
    <lineage>
        <taxon>Eukaryota</taxon>
        <taxon>Metazoa</taxon>
        <taxon>Chordata</taxon>
        <taxon>Craniata</taxon>
        <taxon>Vertebrata</taxon>
        <taxon>Euteleostomi</taxon>
        <taxon>Amphibia</taxon>
        <taxon>Gymnophiona</taxon>
        <taxon>Siphonopidae</taxon>
        <taxon>Microcaecilia</taxon>
    </lineage>
</organism>
<keyword evidence="2" id="KW-0963">Cytoplasm</keyword>
<feature type="domain" description="Dynein assembly factor 3 C-terminal" evidence="9">
    <location>
        <begin position="153"/>
        <end position="471"/>
    </location>
</feature>
<dbReference type="GO" id="GO:0120293">
    <property type="term" value="C:dynein axonemal particle"/>
    <property type="evidence" value="ECO:0007669"/>
    <property type="project" value="UniProtKB-SubCell"/>
</dbReference>
<evidence type="ECO:0000256" key="2">
    <source>
        <dbReference type="ARBA" id="ARBA00022490"/>
    </source>
</evidence>
<reference evidence="11" key="1">
    <citation type="submission" date="2025-08" db="UniProtKB">
        <authorList>
            <consortium name="RefSeq"/>
        </authorList>
    </citation>
    <scope>IDENTIFICATION</scope>
</reference>
<accession>A0A6P7X6Q0</accession>
<dbReference type="PANTHER" id="PTHR22118">
    <property type="entry name" value="DYNEIN ASSEMBLY FACTOR 3, AXONEMAL"/>
    <property type="match status" value="1"/>
</dbReference>
<evidence type="ECO:0000313" key="10">
    <source>
        <dbReference type="Proteomes" id="UP000515156"/>
    </source>
</evidence>
<keyword evidence="3" id="KW-0970">Cilium biogenesis/degradation</keyword>
<evidence type="ECO:0000259" key="8">
    <source>
        <dbReference type="Pfam" id="PF14737"/>
    </source>
</evidence>
<evidence type="ECO:0000259" key="9">
    <source>
        <dbReference type="Pfam" id="PF14740"/>
    </source>
</evidence>
<feature type="domain" description="DUF4470" evidence="8">
    <location>
        <begin position="15"/>
        <end position="120"/>
    </location>
</feature>
<evidence type="ECO:0000256" key="5">
    <source>
        <dbReference type="ARBA" id="ARBA00024431"/>
    </source>
</evidence>
<dbReference type="GO" id="GO:0044458">
    <property type="term" value="P:motile cilium assembly"/>
    <property type="evidence" value="ECO:0007669"/>
    <property type="project" value="TreeGrafter"/>
</dbReference>
<dbReference type="InterPro" id="IPR027974">
    <property type="entry name" value="DUF4470"/>
</dbReference>
<gene>
    <name evidence="11" type="primary">DNAAF3</name>
</gene>
<dbReference type="GO" id="GO:0070286">
    <property type="term" value="P:axonemal dynein complex assembly"/>
    <property type="evidence" value="ECO:0007669"/>
    <property type="project" value="InterPro"/>
</dbReference>
<dbReference type="CTD" id="352909"/>
<dbReference type="Pfam" id="PF14737">
    <property type="entry name" value="DUF4470"/>
    <property type="match status" value="1"/>
</dbReference>
<feature type="region of interest" description="Disordered" evidence="7">
    <location>
        <begin position="346"/>
        <end position="376"/>
    </location>
</feature>
<evidence type="ECO:0000256" key="4">
    <source>
        <dbReference type="ARBA" id="ARBA00024190"/>
    </source>
</evidence>
<dbReference type="OrthoDB" id="538817at2759"/>
<evidence type="ECO:0000313" key="11">
    <source>
        <dbReference type="RefSeq" id="XP_030051272.1"/>
    </source>
</evidence>
<dbReference type="KEGG" id="muo:115465015"/>
<protein>
    <recommendedName>
        <fullName evidence="5">Dynein axonemal assembly factor 3</fullName>
    </recommendedName>
</protein>
<dbReference type="InterPro" id="IPR039304">
    <property type="entry name" value="DNAAF3"/>
</dbReference>
<dbReference type="GeneID" id="115465015"/>
<comment type="subcellular location">
    <subcellularLocation>
        <location evidence="4">Dynein axonemal particle</location>
    </subcellularLocation>
</comment>